<dbReference type="AlphaFoldDB" id="A0A935Q0I3"/>
<evidence type="ECO:0000313" key="3">
    <source>
        <dbReference type="Proteomes" id="UP000697998"/>
    </source>
</evidence>
<keyword evidence="1" id="KW-0732">Signal</keyword>
<organism evidence="2 3">
    <name type="scientific">Candidatus Accumulibacter proximus</name>
    <dbReference type="NCBI Taxonomy" id="2954385"/>
    <lineage>
        <taxon>Bacteria</taxon>
        <taxon>Pseudomonadati</taxon>
        <taxon>Pseudomonadota</taxon>
        <taxon>Betaproteobacteria</taxon>
        <taxon>Candidatus Accumulibacter</taxon>
    </lineage>
</organism>
<feature type="chain" id="PRO_5036744926" evidence="1">
    <location>
        <begin position="26"/>
        <end position="229"/>
    </location>
</feature>
<name>A0A935Q0I3_9PROT</name>
<comment type="caution">
    <text evidence="2">The sequence shown here is derived from an EMBL/GenBank/DDBJ whole genome shotgun (WGS) entry which is preliminary data.</text>
</comment>
<sequence length="229" mass="24788">MAYSRRVGQWWVLACLLCWPLTVTAASLAEGFSRLPGGAAVVLMPLDIELFSVSAGGILEPQAEWTEKAHANLREAFLTRKSALNVNFKALPDEGDEVSDSLNRLHAAVGQAIILHQQGMFALPTKEGKLDWSLGDEVAVLRARTGADYALFAFVRDSYTSGQRVAMMVVGALLGVGLSGGFQVGYASLVDLTTGRVVWFNRLLRGSGDLRELDKARESCDALLDSFPE</sequence>
<proteinExistence type="predicted"/>
<accession>A0A935Q0I3</accession>
<feature type="signal peptide" evidence="1">
    <location>
        <begin position="1"/>
        <end position="25"/>
    </location>
</feature>
<protein>
    <submittedName>
        <fullName evidence="2">Uncharacterized protein</fullName>
    </submittedName>
</protein>
<gene>
    <name evidence="2" type="ORF">IPJ27_13785</name>
</gene>
<dbReference type="Proteomes" id="UP000697998">
    <property type="component" value="Unassembled WGS sequence"/>
</dbReference>
<dbReference type="EMBL" id="JADJMH010000013">
    <property type="protein sequence ID" value="MBK7675733.1"/>
    <property type="molecule type" value="Genomic_DNA"/>
</dbReference>
<evidence type="ECO:0000313" key="2">
    <source>
        <dbReference type="EMBL" id="MBK7675733.1"/>
    </source>
</evidence>
<reference evidence="2 3" key="1">
    <citation type="submission" date="2020-10" db="EMBL/GenBank/DDBJ databases">
        <title>Connecting structure to function with the recovery of over 1000 high-quality activated sludge metagenome-assembled genomes encoding full-length rRNA genes using long-read sequencing.</title>
        <authorList>
            <person name="Singleton C.M."/>
            <person name="Petriglieri F."/>
            <person name="Kristensen J.M."/>
            <person name="Kirkegaard R.H."/>
            <person name="Michaelsen T.Y."/>
            <person name="Andersen M.H."/>
            <person name="Karst S.M."/>
            <person name="Dueholm M.S."/>
            <person name="Nielsen P.H."/>
            <person name="Albertsen M."/>
        </authorList>
    </citation>
    <scope>NUCLEOTIDE SEQUENCE [LARGE SCALE GENOMIC DNA]</scope>
    <source>
        <strain evidence="2">EsbW_18-Q3-R4-48_BATAC.285</strain>
    </source>
</reference>
<evidence type="ECO:0000256" key="1">
    <source>
        <dbReference type="SAM" id="SignalP"/>
    </source>
</evidence>